<dbReference type="GO" id="GO:0004824">
    <property type="term" value="F:lysine-tRNA ligase activity"/>
    <property type="evidence" value="ECO:0007669"/>
    <property type="project" value="UniProtKB-EC"/>
</dbReference>
<comment type="caution">
    <text evidence="12">The sequence shown here is derived from an EMBL/GenBank/DDBJ whole genome shotgun (WGS) entry which is preliminary data.</text>
</comment>
<comment type="similarity">
    <text evidence="1">Belongs to the class-II aminoacyl-tRNA synthetase family.</text>
</comment>
<evidence type="ECO:0000313" key="12">
    <source>
        <dbReference type="EMBL" id="GIX74289.1"/>
    </source>
</evidence>
<dbReference type="SUPFAM" id="SSF50249">
    <property type="entry name" value="Nucleic acid-binding proteins"/>
    <property type="match status" value="1"/>
</dbReference>
<dbReference type="GO" id="GO:0006430">
    <property type="term" value="P:lysyl-tRNA aminoacylation"/>
    <property type="evidence" value="ECO:0007669"/>
    <property type="project" value="TreeGrafter"/>
</dbReference>
<keyword evidence="7" id="KW-0648">Protein biosynthesis</keyword>
<comment type="catalytic activity">
    <reaction evidence="10">
        <text>tRNA(Lys) + L-lysine + ATP = L-lysyl-tRNA(Lys) + AMP + diphosphate</text>
        <dbReference type="Rhea" id="RHEA:20792"/>
        <dbReference type="Rhea" id="RHEA-COMP:9696"/>
        <dbReference type="Rhea" id="RHEA-COMP:9697"/>
        <dbReference type="ChEBI" id="CHEBI:30616"/>
        <dbReference type="ChEBI" id="CHEBI:32551"/>
        <dbReference type="ChEBI" id="CHEBI:33019"/>
        <dbReference type="ChEBI" id="CHEBI:78442"/>
        <dbReference type="ChEBI" id="CHEBI:78529"/>
        <dbReference type="ChEBI" id="CHEBI:456215"/>
        <dbReference type="EC" id="6.1.1.6"/>
    </reaction>
</comment>
<reference evidence="12 13" key="1">
    <citation type="submission" date="2021-06" db="EMBL/GenBank/DDBJ databases">
        <title>Caerostris extrusa draft genome.</title>
        <authorList>
            <person name="Kono N."/>
            <person name="Arakawa K."/>
        </authorList>
    </citation>
    <scope>NUCLEOTIDE SEQUENCE [LARGE SCALE GENOMIC DNA]</scope>
</reference>
<dbReference type="EC" id="6.1.1.6" evidence="2"/>
<dbReference type="Gene3D" id="2.40.50.140">
    <property type="entry name" value="Nucleic acid-binding proteins"/>
    <property type="match status" value="1"/>
</dbReference>
<evidence type="ECO:0000256" key="10">
    <source>
        <dbReference type="ARBA" id="ARBA00048573"/>
    </source>
</evidence>
<dbReference type="GO" id="GO:0005739">
    <property type="term" value="C:mitochondrion"/>
    <property type="evidence" value="ECO:0007669"/>
    <property type="project" value="TreeGrafter"/>
</dbReference>
<dbReference type="InterPro" id="IPR004365">
    <property type="entry name" value="NA-bd_OB_tRNA"/>
</dbReference>
<dbReference type="GO" id="GO:0017101">
    <property type="term" value="C:aminoacyl-tRNA synthetase multienzyme complex"/>
    <property type="evidence" value="ECO:0007669"/>
    <property type="project" value="TreeGrafter"/>
</dbReference>
<evidence type="ECO:0000256" key="5">
    <source>
        <dbReference type="ARBA" id="ARBA00022741"/>
    </source>
</evidence>
<evidence type="ECO:0000256" key="6">
    <source>
        <dbReference type="ARBA" id="ARBA00022840"/>
    </source>
</evidence>
<protein>
    <recommendedName>
        <fullName evidence="3">Lysine--tRNA ligase</fullName>
        <ecNumber evidence="2">6.1.1.6</ecNumber>
    </recommendedName>
    <alternativeName>
        <fullName evidence="9">Lysyl-tRNA synthetase</fullName>
    </alternativeName>
</protein>
<evidence type="ECO:0000313" key="13">
    <source>
        <dbReference type="Proteomes" id="UP001054945"/>
    </source>
</evidence>
<dbReference type="PANTHER" id="PTHR42918:SF9">
    <property type="entry name" value="LYSINE--TRNA LIGASE"/>
    <property type="match status" value="1"/>
</dbReference>
<evidence type="ECO:0000256" key="1">
    <source>
        <dbReference type="ARBA" id="ARBA00008226"/>
    </source>
</evidence>
<keyword evidence="4 12" id="KW-0436">Ligase</keyword>
<dbReference type="AlphaFoldDB" id="A0AAV4MPG9"/>
<evidence type="ECO:0000256" key="4">
    <source>
        <dbReference type="ARBA" id="ARBA00022598"/>
    </source>
</evidence>
<proteinExistence type="inferred from homology"/>
<dbReference type="FunFam" id="2.40.50.140:FF:000050">
    <property type="entry name" value="Lysine--tRNA ligase"/>
    <property type="match status" value="1"/>
</dbReference>
<dbReference type="GO" id="GO:0000049">
    <property type="term" value="F:tRNA binding"/>
    <property type="evidence" value="ECO:0007669"/>
    <property type="project" value="TreeGrafter"/>
</dbReference>
<keyword evidence="6" id="KW-0067">ATP-binding</keyword>
<dbReference type="Pfam" id="PF01336">
    <property type="entry name" value="tRNA_anti-codon"/>
    <property type="match status" value="1"/>
</dbReference>
<dbReference type="InterPro" id="IPR012340">
    <property type="entry name" value="NA-bd_OB-fold"/>
</dbReference>
<accession>A0AAV4MPG9</accession>
<name>A0AAV4MPG9_CAEEX</name>
<evidence type="ECO:0000256" key="3">
    <source>
        <dbReference type="ARBA" id="ARBA00015745"/>
    </source>
</evidence>
<organism evidence="12 13">
    <name type="scientific">Caerostris extrusa</name>
    <name type="common">Bark spider</name>
    <name type="synonym">Caerostris bankana</name>
    <dbReference type="NCBI Taxonomy" id="172846"/>
    <lineage>
        <taxon>Eukaryota</taxon>
        <taxon>Metazoa</taxon>
        <taxon>Ecdysozoa</taxon>
        <taxon>Arthropoda</taxon>
        <taxon>Chelicerata</taxon>
        <taxon>Arachnida</taxon>
        <taxon>Araneae</taxon>
        <taxon>Araneomorphae</taxon>
        <taxon>Entelegynae</taxon>
        <taxon>Araneoidea</taxon>
        <taxon>Araneidae</taxon>
        <taxon>Caerostris</taxon>
    </lineage>
</organism>
<keyword evidence="5" id="KW-0547">Nucleotide-binding</keyword>
<keyword evidence="13" id="KW-1185">Reference proteome</keyword>
<dbReference type="GO" id="GO:0005829">
    <property type="term" value="C:cytosol"/>
    <property type="evidence" value="ECO:0007669"/>
    <property type="project" value="TreeGrafter"/>
</dbReference>
<dbReference type="PANTHER" id="PTHR42918">
    <property type="entry name" value="LYSYL-TRNA SYNTHETASE"/>
    <property type="match status" value="1"/>
</dbReference>
<sequence>MEKKKLVPEGYFTDADYFKIRYQATEYLKASGENPYPHKFHATISLQDFNKHYSYLKSGQILKDNVLSLAGRVISKRKSGAKLIFYDLKLEGEVLQIISDSAFYPNEDEFLETNRKIRRGDVIGCKGYPYRSKMGELSLKTTYIQTLAPCLHKFPHPYFGLLDSDKNFILNIWK</sequence>
<dbReference type="GO" id="GO:0005524">
    <property type="term" value="F:ATP binding"/>
    <property type="evidence" value="ECO:0007669"/>
    <property type="project" value="UniProtKB-KW"/>
</dbReference>
<dbReference type="EMBL" id="BPLR01020051">
    <property type="protein sequence ID" value="GIX74289.1"/>
    <property type="molecule type" value="Genomic_DNA"/>
</dbReference>
<dbReference type="InterPro" id="IPR044136">
    <property type="entry name" value="Lys-tRNA-ligase_II_N"/>
</dbReference>
<feature type="domain" description="OB" evidence="11">
    <location>
        <begin position="68"/>
        <end position="146"/>
    </location>
</feature>
<evidence type="ECO:0000256" key="2">
    <source>
        <dbReference type="ARBA" id="ARBA00013166"/>
    </source>
</evidence>
<dbReference type="Proteomes" id="UP001054945">
    <property type="component" value="Unassembled WGS sequence"/>
</dbReference>
<evidence type="ECO:0000256" key="7">
    <source>
        <dbReference type="ARBA" id="ARBA00022917"/>
    </source>
</evidence>
<evidence type="ECO:0000256" key="8">
    <source>
        <dbReference type="ARBA" id="ARBA00023146"/>
    </source>
</evidence>
<gene>
    <name evidence="12" type="primary">Kars1</name>
    <name evidence="12" type="ORF">CEXT_40651</name>
</gene>
<evidence type="ECO:0000259" key="11">
    <source>
        <dbReference type="Pfam" id="PF01336"/>
    </source>
</evidence>
<evidence type="ECO:0000256" key="9">
    <source>
        <dbReference type="ARBA" id="ARBA00030563"/>
    </source>
</evidence>
<keyword evidence="8" id="KW-0030">Aminoacyl-tRNA synthetase</keyword>
<dbReference type="CDD" id="cd04322">
    <property type="entry name" value="LysRS_N"/>
    <property type="match status" value="1"/>
</dbReference>